<feature type="compositionally biased region" description="Basic residues" evidence="1">
    <location>
        <begin position="130"/>
        <end position="146"/>
    </location>
</feature>
<accession>A0AAD7DA02</accession>
<feature type="compositionally biased region" description="Basic residues" evidence="1">
    <location>
        <begin position="58"/>
        <end position="68"/>
    </location>
</feature>
<feature type="compositionally biased region" description="Low complexity" evidence="1">
    <location>
        <begin position="30"/>
        <end position="39"/>
    </location>
</feature>
<sequence length="146" mass="16450">MTGASPHIIVPRSSTIPRARRTRHGRGRRPSPSSAVRPSLPEPSSTPSPPIWWDHPRRAPRHPKRRAQKERAVPFRSMRADPESRLPSRAPNMHPHHPARAQYPRIASRPTNTWGSSLLSTQSPEAARKTTARSRTAPRRGQGSRR</sequence>
<protein>
    <submittedName>
        <fullName evidence="2">Uncharacterized protein</fullName>
    </submittedName>
</protein>
<feature type="compositionally biased region" description="Polar residues" evidence="1">
    <location>
        <begin position="109"/>
        <end position="124"/>
    </location>
</feature>
<evidence type="ECO:0000313" key="3">
    <source>
        <dbReference type="Proteomes" id="UP001221757"/>
    </source>
</evidence>
<name>A0AAD7DA02_MYCRO</name>
<dbReference type="Proteomes" id="UP001221757">
    <property type="component" value="Unassembled WGS sequence"/>
</dbReference>
<comment type="caution">
    <text evidence="2">The sequence shown here is derived from an EMBL/GenBank/DDBJ whole genome shotgun (WGS) entry which is preliminary data.</text>
</comment>
<feature type="compositionally biased region" description="Pro residues" evidence="1">
    <location>
        <begin position="40"/>
        <end position="50"/>
    </location>
</feature>
<feature type="compositionally biased region" description="Basic and acidic residues" evidence="1">
    <location>
        <begin position="69"/>
        <end position="86"/>
    </location>
</feature>
<organism evidence="2 3">
    <name type="scientific">Mycena rosella</name>
    <name type="common">Pink bonnet</name>
    <name type="synonym">Agaricus rosellus</name>
    <dbReference type="NCBI Taxonomy" id="1033263"/>
    <lineage>
        <taxon>Eukaryota</taxon>
        <taxon>Fungi</taxon>
        <taxon>Dikarya</taxon>
        <taxon>Basidiomycota</taxon>
        <taxon>Agaricomycotina</taxon>
        <taxon>Agaricomycetes</taxon>
        <taxon>Agaricomycetidae</taxon>
        <taxon>Agaricales</taxon>
        <taxon>Marasmiineae</taxon>
        <taxon>Mycenaceae</taxon>
        <taxon>Mycena</taxon>
    </lineage>
</organism>
<dbReference type="EMBL" id="JARKIE010000097">
    <property type="protein sequence ID" value="KAJ7686301.1"/>
    <property type="molecule type" value="Genomic_DNA"/>
</dbReference>
<feature type="region of interest" description="Disordered" evidence="1">
    <location>
        <begin position="1"/>
        <end position="146"/>
    </location>
</feature>
<evidence type="ECO:0000256" key="1">
    <source>
        <dbReference type="SAM" id="MobiDB-lite"/>
    </source>
</evidence>
<reference evidence="2" key="1">
    <citation type="submission" date="2023-03" db="EMBL/GenBank/DDBJ databases">
        <title>Massive genome expansion in bonnet fungi (Mycena s.s.) driven by repeated elements and novel gene families across ecological guilds.</title>
        <authorList>
            <consortium name="Lawrence Berkeley National Laboratory"/>
            <person name="Harder C.B."/>
            <person name="Miyauchi S."/>
            <person name="Viragh M."/>
            <person name="Kuo A."/>
            <person name="Thoen E."/>
            <person name="Andreopoulos B."/>
            <person name="Lu D."/>
            <person name="Skrede I."/>
            <person name="Drula E."/>
            <person name="Henrissat B."/>
            <person name="Morin E."/>
            <person name="Kohler A."/>
            <person name="Barry K."/>
            <person name="LaButti K."/>
            <person name="Morin E."/>
            <person name="Salamov A."/>
            <person name="Lipzen A."/>
            <person name="Mereny Z."/>
            <person name="Hegedus B."/>
            <person name="Baldrian P."/>
            <person name="Stursova M."/>
            <person name="Weitz H."/>
            <person name="Taylor A."/>
            <person name="Grigoriev I.V."/>
            <person name="Nagy L.G."/>
            <person name="Martin F."/>
            <person name="Kauserud H."/>
        </authorList>
    </citation>
    <scope>NUCLEOTIDE SEQUENCE</scope>
    <source>
        <strain evidence="2">CBHHK067</strain>
    </source>
</reference>
<keyword evidence="3" id="KW-1185">Reference proteome</keyword>
<gene>
    <name evidence="2" type="ORF">B0H17DRAFT_1204357</name>
</gene>
<proteinExistence type="predicted"/>
<evidence type="ECO:0000313" key="2">
    <source>
        <dbReference type="EMBL" id="KAJ7686301.1"/>
    </source>
</evidence>
<feature type="compositionally biased region" description="Basic residues" evidence="1">
    <location>
        <begin position="18"/>
        <end position="29"/>
    </location>
</feature>
<dbReference type="AlphaFoldDB" id="A0AAD7DA02"/>